<feature type="transmembrane region" description="Helical" evidence="1">
    <location>
        <begin position="80"/>
        <end position="99"/>
    </location>
</feature>
<dbReference type="GO" id="GO:0080120">
    <property type="term" value="P:CAAX-box protein maturation"/>
    <property type="evidence" value="ECO:0007669"/>
    <property type="project" value="UniProtKB-ARBA"/>
</dbReference>
<evidence type="ECO:0000313" key="3">
    <source>
        <dbReference type="EMBL" id="VAW38540.1"/>
    </source>
</evidence>
<proteinExistence type="predicted"/>
<dbReference type="Pfam" id="PF02517">
    <property type="entry name" value="Rce1-like"/>
    <property type="match status" value="1"/>
</dbReference>
<organism evidence="3">
    <name type="scientific">hydrothermal vent metagenome</name>
    <dbReference type="NCBI Taxonomy" id="652676"/>
    <lineage>
        <taxon>unclassified sequences</taxon>
        <taxon>metagenomes</taxon>
        <taxon>ecological metagenomes</taxon>
    </lineage>
</organism>
<feature type="non-terminal residue" evidence="3">
    <location>
        <position position="1"/>
    </location>
</feature>
<gene>
    <name evidence="3" type="ORF">MNBD_GAMMA01-1550</name>
</gene>
<dbReference type="EMBL" id="UOEW01000207">
    <property type="protein sequence ID" value="VAW38540.1"/>
    <property type="molecule type" value="Genomic_DNA"/>
</dbReference>
<feature type="domain" description="CAAX prenyl protease 2/Lysostaphin resistance protein A-like" evidence="2">
    <location>
        <begin position="139"/>
        <end position="194"/>
    </location>
</feature>
<feature type="transmembrane region" description="Helical" evidence="1">
    <location>
        <begin position="111"/>
        <end position="130"/>
    </location>
</feature>
<evidence type="ECO:0000256" key="1">
    <source>
        <dbReference type="SAM" id="Phobius"/>
    </source>
</evidence>
<keyword evidence="1" id="KW-1133">Transmembrane helix</keyword>
<feature type="transmembrane region" description="Helical" evidence="1">
    <location>
        <begin position="35"/>
        <end position="56"/>
    </location>
</feature>
<keyword evidence="1" id="KW-0812">Transmembrane</keyword>
<name>A0A3B0VCV7_9ZZZZ</name>
<protein>
    <recommendedName>
        <fullName evidence="2">CAAX prenyl protease 2/Lysostaphin resistance protein A-like domain-containing protein</fullName>
    </recommendedName>
</protein>
<feature type="transmembrane region" description="Helical" evidence="1">
    <location>
        <begin position="142"/>
        <end position="174"/>
    </location>
</feature>
<sequence length="217" mass="25428">RLVHNKYPGSILLIKGVKPWTAITQHKVNQSYANIILVNLLLYSLIAVVLFVVFSVRTKYYTFKSMDLEKAKIFDLKSMFSAYVYILVPTTLLFVFLSWQKPLNIAVFESLHVYLLWAIVQQFILGYILAERIFYPKTHSKFLASILASMVFAIMHLPSVTLFIMTFIAGMFWAYCWLKFRRIVPLALSHAILAYMFYYVTSDKVLYSAKVLQWFWE</sequence>
<dbReference type="InterPro" id="IPR003675">
    <property type="entry name" value="Rce1/LyrA-like_dom"/>
</dbReference>
<feature type="transmembrane region" description="Helical" evidence="1">
    <location>
        <begin position="180"/>
        <end position="200"/>
    </location>
</feature>
<dbReference type="GO" id="GO:0004175">
    <property type="term" value="F:endopeptidase activity"/>
    <property type="evidence" value="ECO:0007669"/>
    <property type="project" value="UniProtKB-ARBA"/>
</dbReference>
<accession>A0A3B0VCV7</accession>
<evidence type="ECO:0000259" key="2">
    <source>
        <dbReference type="Pfam" id="PF02517"/>
    </source>
</evidence>
<keyword evidence="1" id="KW-0472">Membrane</keyword>
<dbReference type="AlphaFoldDB" id="A0A3B0VCV7"/>
<reference evidence="3" key="1">
    <citation type="submission" date="2018-06" db="EMBL/GenBank/DDBJ databases">
        <authorList>
            <person name="Zhirakovskaya E."/>
        </authorList>
    </citation>
    <scope>NUCLEOTIDE SEQUENCE</scope>
</reference>